<dbReference type="Gene3D" id="3.40.390.10">
    <property type="entry name" value="Collagenase (Catalytic Domain)"/>
    <property type="match status" value="1"/>
</dbReference>
<evidence type="ECO:0000313" key="12">
    <source>
        <dbReference type="Proteomes" id="UP000053660"/>
    </source>
</evidence>
<dbReference type="InterPro" id="IPR033739">
    <property type="entry name" value="M10A_MMP"/>
</dbReference>
<dbReference type="GO" id="GO:0008270">
    <property type="term" value="F:zinc ion binding"/>
    <property type="evidence" value="ECO:0007669"/>
    <property type="project" value="InterPro"/>
</dbReference>
<dbReference type="GO" id="GO:0030198">
    <property type="term" value="P:extracellular matrix organization"/>
    <property type="evidence" value="ECO:0007669"/>
    <property type="project" value="TreeGrafter"/>
</dbReference>
<evidence type="ECO:0000256" key="7">
    <source>
        <dbReference type="ARBA" id="ARBA00023049"/>
    </source>
</evidence>
<evidence type="ECO:0000256" key="4">
    <source>
        <dbReference type="ARBA" id="ARBA00022729"/>
    </source>
</evidence>
<dbReference type="Pfam" id="PF01471">
    <property type="entry name" value="PG_binding_1"/>
    <property type="match status" value="1"/>
</dbReference>
<name>A0A0B1TH86_OESDE</name>
<dbReference type="InterPro" id="IPR006026">
    <property type="entry name" value="Peptidase_Metallo"/>
</dbReference>
<gene>
    <name evidence="11" type="ORF">OESDEN_03097</name>
</gene>
<feature type="binding site" evidence="9">
    <location>
        <position position="203"/>
    </location>
    <ligand>
        <name>Ca(2+)</name>
        <dbReference type="ChEBI" id="CHEBI:29108"/>
        <label>2</label>
    </ligand>
</feature>
<evidence type="ECO:0000256" key="6">
    <source>
        <dbReference type="ARBA" id="ARBA00022833"/>
    </source>
</evidence>
<feature type="binding site" evidence="9">
    <location>
        <position position="190"/>
    </location>
    <ligand>
        <name>Zn(2+)</name>
        <dbReference type="ChEBI" id="CHEBI:29105"/>
        <label>1</label>
    </ligand>
</feature>
<dbReference type="OrthoDB" id="7550572at2759"/>
<dbReference type="GO" id="GO:0031012">
    <property type="term" value="C:extracellular matrix"/>
    <property type="evidence" value="ECO:0007669"/>
    <property type="project" value="InterPro"/>
</dbReference>
<dbReference type="GO" id="GO:0004222">
    <property type="term" value="F:metalloendopeptidase activity"/>
    <property type="evidence" value="ECO:0007669"/>
    <property type="project" value="InterPro"/>
</dbReference>
<feature type="binding site" evidence="9">
    <location>
        <position position="243"/>
    </location>
    <ligand>
        <name>Zn(2+)</name>
        <dbReference type="ChEBI" id="CHEBI:29105"/>
        <label>2</label>
        <note>catalytic</note>
    </ligand>
</feature>
<keyword evidence="5" id="KW-0378">Hydrolase</keyword>
<feature type="binding site" evidence="9">
    <location>
        <position position="205"/>
    </location>
    <ligand>
        <name>Zn(2+)</name>
        <dbReference type="ChEBI" id="CHEBI:29105"/>
        <label>1</label>
    </ligand>
</feature>
<dbReference type="CDD" id="cd04278">
    <property type="entry name" value="ZnMc_MMP"/>
    <property type="match status" value="1"/>
</dbReference>
<comment type="cofactor">
    <cofactor evidence="9">
        <name>Ca(2+)</name>
        <dbReference type="ChEBI" id="CHEBI:29108"/>
    </cofactor>
    <text evidence="9">Can bind about 5 Ca(2+) ions per subunit.</text>
</comment>
<dbReference type="GO" id="GO:0005615">
    <property type="term" value="C:extracellular space"/>
    <property type="evidence" value="ECO:0007669"/>
    <property type="project" value="TreeGrafter"/>
</dbReference>
<reference evidence="11 12" key="1">
    <citation type="submission" date="2014-03" db="EMBL/GenBank/DDBJ databases">
        <title>Draft genome of the hookworm Oesophagostomum dentatum.</title>
        <authorList>
            <person name="Mitreva M."/>
        </authorList>
    </citation>
    <scope>NUCLEOTIDE SEQUENCE [LARGE SCALE GENOMIC DNA]</scope>
    <source>
        <strain evidence="11 12">OD-Hann</strain>
    </source>
</reference>
<keyword evidence="3 9" id="KW-0479">Metal-binding</keyword>
<evidence type="ECO:0000259" key="10">
    <source>
        <dbReference type="SMART" id="SM00235"/>
    </source>
</evidence>
<feature type="binding site" evidence="9">
    <location>
        <position position="237"/>
    </location>
    <ligand>
        <name>Zn(2+)</name>
        <dbReference type="ChEBI" id="CHEBI:29105"/>
        <label>2</label>
        <note>catalytic</note>
    </ligand>
</feature>
<keyword evidence="12" id="KW-1185">Reference proteome</keyword>
<evidence type="ECO:0000256" key="8">
    <source>
        <dbReference type="PIRSR" id="PIRSR621190-1"/>
    </source>
</evidence>
<feature type="binding site" evidence="9">
    <location>
        <position position="251"/>
    </location>
    <ligand>
        <name>Zn(2+)</name>
        <dbReference type="ChEBI" id="CHEBI:29105"/>
        <label>2</label>
        <note>catalytic</note>
    </ligand>
</feature>
<dbReference type="GO" id="GO:0030574">
    <property type="term" value="P:collagen catabolic process"/>
    <property type="evidence" value="ECO:0007669"/>
    <property type="project" value="TreeGrafter"/>
</dbReference>
<feature type="active site" evidence="8">
    <location>
        <position position="234"/>
    </location>
</feature>
<feature type="binding site" evidence="9">
    <location>
        <position position="233"/>
    </location>
    <ligand>
        <name>Zn(2+)</name>
        <dbReference type="ChEBI" id="CHEBI:29105"/>
        <label>2</label>
        <note>catalytic</note>
    </ligand>
</feature>
<dbReference type="SUPFAM" id="SSF55486">
    <property type="entry name" value="Metalloproteases ('zincins'), catalytic domain"/>
    <property type="match status" value="1"/>
</dbReference>
<feature type="binding site" evidence="9">
    <location>
        <position position="208"/>
    </location>
    <ligand>
        <name>Ca(2+)</name>
        <dbReference type="ChEBI" id="CHEBI:29108"/>
        <label>1</label>
    </ligand>
</feature>
<dbReference type="GO" id="GO:0006508">
    <property type="term" value="P:proteolysis"/>
    <property type="evidence" value="ECO:0007669"/>
    <property type="project" value="UniProtKB-KW"/>
</dbReference>
<dbReference type="MEROPS" id="M10.068"/>
<protein>
    <submittedName>
        <fullName evidence="11">Peptidoglycan binding domain protein</fullName>
    </submittedName>
</protein>
<evidence type="ECO:0000256" key="9">
    <source>
        <dbReference type="PIRSR" id="PIRSR621190-2"/>
    </source>
</evidence>
<dbReference type="InterPro" id="IPR036365">
    <property type="entry name" value="PGBD-like_sf"/>
</dbReference>
<dbReference type="EMBL" id="KN549557">
    <property type="protein sequence ID" value="KHJ96928.1"/>
    <property type="molecule type" value="Genomic_DNA"/>
</dbReference>
<feature type="binding site" evidence="9">
    <location>
        <position position="174"/>
    </location>
    <ligand>
        <name>Zn(2+)</name>
        <dbReference type="ChEBI" id="CHEBI:29105"/>
        <label>1</label>
    </ligand>
</feature>
<dbReference type="PANTHER" id="PTHR10201:SF291">
    <property type="entry name" value="MATRIX METALLOPROTEINASE 1, ISOFORM C-RELATED"/>
    <property type="match status" value="1"/>
</dbReference>
<dbReference type="SUPFAM" id="SSF47090">
    <property type="entry name" value="PGBD-like"/>
    <property type="match status" value="1"/>
</dbReference>
<proteinExistence type="inferred from homology"/>
<keyword evidence="2" id="KW-0645">Protease</keyword>
<dbReference type="AlphaFoldDB" id="A0A0B1TH86"/>
<keyword evidence="4" id="KW-0732">Signal</keyword>
<dbReference type="InterPro" id="IPR001818">
    <property type="entry name" value="Pept_M10_metallopeptidase"/>
</dbReference>
<dbReference type="Proteomes" id="UP000053660">
    <property type="component" value="Unassembled WGS sequence"/>
</dbReference>
<evidence type="ECO:0000256" key="2">
    <source>
        <dbReference type="ARBA" id="ARBA00022670"/>
    </source>
</evidence>
<feature type="binding site" evidence="9">
    <location>
        <position position="180"/>
    </location>
    <ligand>
        <name>Ca(2+)</name>
        <dbReference type="ChEBI" id="CHEBI:29108"/>
        <label>3</label>
    </ligand>
</feature>
<feature type="binding site" evidence="9">
    <location>
        <position position="210"/>
    </location>
    <ligand>
        <name>Ca(2+)</name>
        <dbReference type="ChEBI" id="CHEBI:29108"/>
        <label>1</label>
    </ligand>
</feature>
<keyword evidence="9" id="KW-0106">Calcium</keyword>
<keyword evidence="6 9" id="KW-0862">Zinc</keyword>
<feature type="binding site" evidence="9">
    <location>
        <position position="172"/>
    </location>
    <ligand>
        <name>Zn(2+)</name>
        <dbReference type="ChEBI" id="CHEBI:29105"/>
        <label>1</label>
    </ligand>
</feature>
<evidence type="ECO:0000313" key="11">
    <source>
        <dbReference type="EMBL" id="KHJ96928.1"/>
    </source>
</evidence>
<dbReference type="SMART" id="SM00235">
    <property type="entry name" value="ZnMc"/>
    <property type="match status" value="1"/>
</dbReference>
<feature type="binding site" evidence="9">
    <location>
        <position position="210"/>
    </location>
    <ligand>
        <name>Ca(2+)</name>
        <dbReference type="ChEBI" id="CHEBI:29108"/>
        <label>3</label>
    </ligand>
</feature>
<dbReference type="PANTHER" id="PTHR10201">
    <property type="entry name" value="MATRIX METALLOPROTEINASE"/>
    <property type="match status" value="1"/>
</dbReference>
<dbReference type="Pfam" id="PF00413">
    <property type="entry name" value="Peptidase_M10"/>
    <property type="match status" value="1"/>
</dbReference>
<evidence type="ECO:0000256" key="3">
    <source>
        <dbReference type="ARBA" id="ARBA00022723"/>
    </source>
</evidence>
<organism evidence="11 12">
    <name type="scientific">Oesophagostomum dentatum</name>
    <name type="common">Nodular worm</name>
    <dbReference type="NCBI Taxonomy" id="61180"/>
    <lineage>
        <taxon>Eukaryota</taxon>
        <taxon>Metazoa</taxon>
        <taxon>Ecdysozoa</taxon>
        <taxon>Nematoda</taxon>
        <taxon>Chromadorea</taxon>
        <taxon>Rhabditida</taxon>
        <taxon>Rhabditina</taxon>
        <taxon>Rhabditomorpha</taxon>
        <taxon>Strongyloidea</taxon>
        <taxon>Strongylidae</taxon>
        <taxon>Oesophagostomum</taxon>
    </lineage>
</organism>
<dbReference type="PRINTS" id="PR00138">
    <property type="entry name" value="MATRIXIN"/>
</dbReference>
<accession>A0A0B1TH86</accession>
<feature type="binding site" evidence="9">
    <location>
        <position position="162"/>
    </location>
    <ligand>
        <name>Ca(2+)</name>
        <dbReference type="ChEBI" id="CHEBI:29108"/>
        <label>2</label>
    </ligand>
</feature>
<comment type="cofactor">
    <cofactor evidence="9">
        <name>Zn(2+)</name>
        <dbReference type="ChEBI" id="CHEBI:29105"/>
    </cofactor>
    <text evidence="9">Binds 2 Zn(2+) ions per subunit.</text>
</comment>
<evidence type="ECO:0000256" key="5">
    <source>
        <dbReference type="ARBA" id="ARBA00022801"/>
    </source>
</evidence>
<comment type="similarity">
    <text evidence="1">Belongs to the peptidase M10A family.</text>
</comment>
<feature type="binding site" evidence="9">
    <location>
        <position position="179"/>
    </location>
    <ligand>
        <name>Ca(2+)</name>
        <dbReference type="ChEBI" id="CHEBI:29108"/>
        <label>3</label>
    </ligand>
</feature>
<dbReference type="InterPro" id="IPR002477">
    <property type="entry name" value="Peptidoglycan-bd-like"/>
</dbReference>
<sequence>MSLTQLEQKTEEKERINSKPVLEYLHRYGYLSTNTPSLHELRSALRLFQEVVGVEPTGEVDPATVAATRLPRCAHRDTVRPLARSKRFALPGISKWDKKHFTGLHELTLKWFVSDYTNDIPKATVRQTIQKAFQIWAKQVNDRNLPKVTFHFEEATSKEDADINILWAEGAHGDEYEFDGVAVERNILAHTFFPGHAEPLNGDIHFDDAETWVTDPAAATSYNRPFFPYVLMHEIGHALGLQHAKKPEAIMSPTYKSTPLDEIKLDMDDKCAINWNYGMSLHQYFF</sequence>
<feature type="binding site" description="in inhibited form" evidence="9">
    <location>
        <position position="73"/>
    </location>
    <ligand>
        <name>Zn(2+)</name>
        <dbReference type="ChEBI" id="CHEBI:29105"/>
        <label>2</label>
        <note>catalytic</note>
    </ligand>
</feature>
<feature type="domain" description="Peptidase metallopeptidase" evidence="10">
    <location>
        <begin position="92"/>
        <end position="279"/>
    </location>
</feature>
<feature type="binding site" evidence="9">
    <location>
        <position position="207"/>
    </location>
    <ligand>
        <name>Ca(2+)</name>
        <dbReference type="ChEBI" id="CHEBI:29108"/>
        <label>3</label>
    </ligand>
</feature>
<keyword evidence="7" id="KW-0482">Metalloprotease</keyword>
<evidence type="ECO:0000256" key="1">
    <source>
        <dbReference type="ARBA" id="ARBA00010370"/>
    </source>
</evidence>
<feature type="binding site" evidence="9">
    <location>
        <position position="119"/>
    </location>
    <ligand>
        <name>Ca(2+)</name>
        <dbReference type="ChEBI" id="CHEBI:29108"/>
        <label>1</label>
    </ligand>
</feature>
<dbReference type="InterPro" id="IPR024079">
    <property type="entry name" value="MetalloPept_cat_dom_sf"/>
</dbReference>
<dbReference type="InterPro" id="IPR021190">
    <property type="entry name" value="Pept_M10A"/>
</dbReference>